<dbReference type="EMBL" id="KN561490">
    <property type="protein sequence ID" value="KHJ86119.1"/>
    <property type="molecule type" value="Genomic_DNA"/>
</dbReference>
<dbReference type="Proteomes" id="UP000053660">
    <property type="component" value="Unassembled WGS sequence"/>
</dbReference>
<reference evidence="1 2" key="1">
    <citation type="submission" date="2014-03" db="EMBL/GenBank/DDBJ databases">
        <title>Draft genome of the hookworm Oesophagostomum dentatum.</title>
        <authorList>
            <person name="Mitreva M."/>
        </authorList>
    </citation>
    <scope>NUCLEOTIDE SEQUENCE [LARGE SCALE GENOMIC DNA]</scope>
    <source>
        <strain evidence="1 2">OD-Hann</strain>
    </source>
</reference>
<proteinExistence type="predicted"/>
<evidence type="ECO:0000313" key="2">
    <source>
        <dbReference type="Proteomes" id="UP000053660"/>
    </source>
</evidence>
<evidence type="ECO:0000313" key="1">
    <source>
        <dbReference type="EMBL" id="KHJ86119.1"/>
    </source>
</evidence>
<sequence length="133" mass="15329">MITLWIKQRLLLNPYKRSKVMRMLGNLLSSSATIQDGDASETRQTAIEVLGAVEEFHRLLPVRIFEAFIRSSGKGIGVDESHSHKACLDMLSRWKSYTRFNSNSVWDQVYHTLANKITPLMRFCLQSLFFPVH</sequence>
<gene>
    <name evidence="1" type="ORF">OESDEN_14139</name>
</gene>
<accession>A0A0B1SMH8</accession>
<name>A0A0B1SMH8_OESDE</name>
<dbReference type="OrthoDB" id="5860684at2759"/>
<dbReference type="AlphaFoldDB" id="A0A0B1SMH8"/>
<protein>
    <submittedName>
        <fullName evidence="1">Uncharacterized protein</fullName>
    </submittedName>
</protein>
<keyword evidence="2" id="KW-1185">Reference proteome</keyword>
<organism evidence="1 2">
    <name type="scientific">Oesophagostomum dentatum</name>
    <name type="common">Nodular worm</name>
    <dbReference type="NCBI Taxonomy" id="61180"/>
    <lineage>
        <taxon>Eukaryota</taxon>
        <taxon>Metazoa</taxon>
        <taxon>Ecdysozoa</taxon>
        <taxon>Nematoda</taxon>
        <taxon>Chromadorea</taxon>
        <taxon>Rhabditida</taxon>
        <taxon>Rhabditina</taxon>
        <taxon>Rhabditomorpha</taxon>
        <taxon>Strongyloidea</taxon>
        <taxon>Strongylidae</taxon>
        <taxon>Oesophagostomum</taxon>
    </lineage>
</organism>